<dbReference type="OrthoDB" id="9805588at2"/>
<dbReference type="EMBL" id="MVOH01000005">
    <property type="protein sequence ID" value="PAU68578.1"/>
    <property type="molecule type" value="Genomic_DNA"/>
</dbReference>
<evidence type="ECO:0000313" key="2">
    <source>
        <dbReference type="Proteomes" id="UP000218399"/>
    </source>
</evidence>
<dbReference type="AlphaFoldDB" id="A0A2A2EI53"/>
<gene>
    <name evidence="1" type="ORF">B1526_0329</name>
</gene>
<dbReference type="Gene3D" id="2.40.320.10">
    <property type="entry name" value="Hypothetical Protein Pfu-838710-001"/>
    <property type="match status" value="1"/>
</dbReference>
<name>A0A2A2EI53_9BIFI</name>
<sequence>MDMTINGMPPLDEFQYERRFFCHAMPTEFDDGDAPALIIQSYFVHADNYALRIRLTTHSLRVAMSADLDARAVLAAHRDEFRTAALAVKGPSVGGTRYEASREIDAHIAAELVLRGGDVIIKNRYTAWIGADGWNIDVFGGANAPLVIAEAQRSTPVTNLIIPRFCITEITDEPRFSNDDLSWRPFGAWKDDFARELDDEGPSFQQLFGTNTME</sequence>
<dbReference type="PANTHER" id="PTHR40114">
    <property type="entry name" value="SLR0698 PROTEIN"/>
    <property type="match status" value="1"/>
</dbReference>
<proteinExistence type="predicted"/>
<organism evidence="1 2">
    <name type="scientific">Bifidobacterium criceti</name>
    <dbReference type="NCBI Taxonomy" id="1960969"/>
    <lineage>
        <taxon>Bacteria</taxon>
        <taxon>Bacillati</taxon>
        <taxon>Actinomycetota</taxon>
        <taxon>Actinomycetes</taxon>
        <taxon>Bifidobacteriales</taxon>
        <taxon>Bifidobacteriaceae</taxon>
        <taxon>Bifidobacterium</taxon>
    </lineage>
</organism>
<dbReference type="InterPro" id="IPR012042">
    <property type="entry name" value="NeuTTM/CthTTM-like"/>
</dbReference>
<dbReference type="PANTHER" id="PTHR40114:SF1">
    <property type="entry name" value="SLR0698 PROTEIN"/>
    <property type="match status" value="1"/>
</dbReference>
<reference evidence="1 2" key="1">
    <citation type="journal article" date="2017" name="ISME J.">
        <title>Unveiling bifidobacterial biogeography across the mammalian branch of the tree of life.</title>
        <authorList>
            <person name="Milani C."/>
            <person name="Mangifesta M."/>
            <person name="Mancabelli L."/>
            <person name="Lugli G.A."/>
            <person name="James K."/>
            <person name="Duranti S."/>
            <person name="Turroni F."/>
            <person name="Ferrario C."/>
            <person name="Ossiprandi M.C."/>
            <person name="van Sinderen D."/>
            <person name="Ventura M."/>
        </authorList>
    </citation>
    <scope>NUCLEOTIDE SEQUENCE [LARGE SCALE GENOMIC DNA]</scope>
    <source>
        <strain evidence="2">Ham19E</strain>
    </source>
</reference>
<protein>
    <submittedName>
        <fullName evidence="1">Adenylate cyclase</fullName>
    </submittedName>
</protein>
<evidence type="ECO:0000313" key="1">
    <source>
        <dbReference type="EMBL" id="PAU68578.1"/>
    </source>
</evidence>
<dbReference type="SUPFAM" id="SSF55154">
    <property type="entry name" value="CYTH-like phosphatases"/>
    <property type="match status" value="1"/>
</dbReference>
<accession>A0A2A2EI53</accession>
<keyword evidence="2" id="KW-1185">Reference proteome</keyword>
<dbReference type="Proteomes" id="UP000218399">
    <property type="component" value="Unassembled WGS sequence"/>
</dbReference>
<comment type="caution">
    <text evidence="1">The sequence shown here is derived from an EMBL/GenBank/DDBJ whole genome shotgun (WGS) entry which is preliminary data.</text>
</comment>
<dbReference type="InterPro" id="IPR033469">
    <property type="entry name" value="CYTH-like_dom_sf"/>
</dbReference>